<reference evidence="4 5" key="1">
    <citation type="submission" date="2024-10" db="EMBL/GenBank/DDBJ databases">
        <title>Updated reference genomes for cyclostephanoid diatoms.</title>
        <authorList>
            <person name="Roberts W.R."/>
            <person name="Alverson A.J."/>
        </authorList>
    </citation>
    <scope>NUCLEOTIDE SEQUENCE [LARGE SCALE GENOMIC DNA]</scope>
    <source>
        <strain evidence="4 5">AJA228-03</strain>
    </source>
</reference>
<keyword evidence="3" id="KW-0732">Signal</keyword>
<keyword evidence="5" id="KW-1185">Reference proteome</keyword>
<accession>A0ABD3R6A3</accession>
<evidence type="ECO:0000256" key="1">
    <source>
        <dbReference type="SAM" id="MobiDB-lite"/>
    </source>
</evidence>
<dbReference type="AlphaFoldDB" id="A0ABD3R6A3"/>
<keyword evidence="2" id="KW-1133">Transmembrane helix</keyword>
<feature type="compositionally biased region" description="Basic and acidic residues" evidence="1">
    <location>
        <begin position="64"/>
        <end position="73"/>
    </location>
</feature>
<gene>
    <name evidence="4" type="ORF">ACHAXA_007060</name>
</gene>
<feature type="region of interest" description="Disordered" evidence="1">
    <location>
        <begin position="61"/>
        <end position="80"/>
    </location>
</feature>
<protein>
    <submittedName>
        <fullName evidence="4">Uncharacterized protein</fullName>
    </submittedName>
</protein>
<organism evidence="4 5">
    <name type="scientific">Cyclostephanos tholiformis</name>
    <dbReference type="NCBI Taxonomy" id="382380"/>
    <lineage>
        <taxon>Eukaryota</taxon>
        <taxon>Sar</taxon>
        <taxon>Stramenopiles</taxon>
        <taxon>Ochrophyta</taxon>
        <taxon>Bacillariophyta</taxon>
        <taxon>Coscinodiscophyceae</taxon>
        <taxon>Thalassiosirophycidae</taxon>
        <taxon>Stephanodiscales</taxon>
        <taxon>Stephanodiscaceae</taxon>
        <taxon>Cyclostephanos</taxon>
    </lineage>
</organism>
<feature type="compositionally biased region" description="Basic and acidic residues" evidence="1">
    <location>
        <begin position="209"/>
        <end position="218"/>
    </location>
</feature>
<comment type="caution">
    <text evidence="4">The sequence shown here is derived from an EMBL/GenBank/DDBJ whole genome shotgun (WGS) entry which is preliminary data.</text>
</comment>
<keyword evidence="2" id="KW-0472">Membrane</keyword>
<keyword evidence="2" id="KW-0812">Transmembrane</keyword>
<feature type="region of interest" description="Disordered" evidence="1">
    <location>
        <begin position="202"/>
        <end position="235"/>
    </location>
</feature>
<dbReference type="EMBL" id="JALLPB020000753">
    <property type="protein sequence ID" value="KAL3806706.1"/>
    <property type="molecule type" value="Genomic_DNA"/>
</dbReference>
<dbReference type="Proteomes" id="UP001530377">
    <property type="component" value="Unassembled WGS sequence"/>
</dbReference>
<feature type="chain" id="PRO_5044792720" evidence="3">
    <location>
        <begin position="21"/>
        <end position="549"/>
    </location>
</feature>
<evidence type="ECO:0000256" key="2">
    <source>
        <dbReference type="SAM" id="Phobius"/>
    </source>
</evidence>
<name>A0ABD3R6A3_9STRA</name>
<feature type="transmembrane region" description="Helical" evidence="2">
    <location>
        <begin position="459"/>
        <end position="485"/>
    </location>
</feature>
<evidence type="ECO:0000313" key="4">
    <source>
        <dbReference type="EMBL" id="KAL3806706.1"/>
    </source>
</evidence>
<sequence>MLRGAYVISVLSCFVSCSAGALAPALKDIDDDHAGVGVKIIDDDVNGGDDAIEGLVLRDVNSPHNEDANHDDPSSPALHSANVVEDAIAREYIRRERFDVEEEVQQQQQQQQQQQVEYTPPTFFRIAAHVQTNLHTGYSYFLPLHASFAHLPFLECGAVGSTTESLPLVSGVFRHVPHTVIPKRDESAAAILSVDIILDDDEENNGIRGNEKSNKDDEAAGVADANDSVDDFPKRPSPPKYVVALSSMEITVGGNGNETQKFVAGDVIFIEDAWWGIWDDNDEFNSPSKAADAFDDVTLEEVSSEGAKHGKNSNRVNTMKGYIMRASSQSQTDLHVLMLTVPNAVHRHWKNAQYVAATTRMDDTEEKEKRPRSTVNTEIGTRHPWWKQPPSTFLPLRNFEQNYQRLKPCTLETDPTFSHPSAMSSATLSQHFTQHFTSLLRRSANPIPSFLPHHHHRDLIMHILAQMTAAAFGGTMTLALVLQLWRIIPGPVAVGFGSACLVVLGTWGFVWLGEEISDQWELWREKNRLDRMMSQGWGTGVSGGIGDGR</sequence>
<proteinExistence type="predicted"/>
<evidence type="ECO:0000256" key="3">
    <source>
        <dbReference type="SAM" id="SignalP"/>
    </source>
</evidence>
<evidence type="ECO:0000313" key="5">
    <source>
        <dbReference type="Proteomes" id="UP001530377"/>
    </source>
</evidence>
<feature type="signal peptide" evidence="3">
    <location>
        <begin position="1"/>
        <end position="20"/>
    </location>
</feature>
<feature type="transmembrane region" description="Helical" evidence="2">
    <location>
        <begin position="492"/>
        <end position="512"/>
    </location>
</feature>